<proteinExistence type="predicted"/>
<accession>A0ACB8A391</accession>
<gene>
    <name evidence="1" type="ORF">BJ138DRAFT_1116658</name>
</gene>
<name>A0ACB8A391_9AGAM</name>
<protein>
    <submittedName>
        <fullName evidence="1">Uncharacterized protein</fullName>
    </submittedName>
</protein>
<sequence length="90" mass="9715">MSFGCIFMFVTSSAPSKDSLGSINGMGQTLASVARAIGPAMSTSLFAVSEQHHLLGGNAVYLFLVLLTVFFLWLTSRLPGELEDRDEEDN</sequence>
<keyword evidence="2" id="KW-1185">Reference proteome</keyword>
<organism evidence="1 2">
    <name type="scientific">Hygrophoropsis aurantiaca</name>
    <dbReference type="NCBI Taxonomy" id="72124"/>
    <lineage>
        <taxon>Eukaryota</taxon>
        <taxon>Fungi</taxon>
        <taxon>Dikarya</taxon>
        <taxon>Basidiomycota</taxon>
        <taxon>Agaricomycotina</taxon>
        <taxon>Agaricomycetes</taxon>
        <taxon>Agaricomycetidae</taxon>
        <taxon>Boletales</taxon>
        <taxon>Coniophorineae</taxon>
        <taxon>Hygrophoropsidaceae</taxon>
        <taxon>Hygrophoropsis</taxon>
    </lineage>
</organism>
<dbReference type="Proteomes" id="UP000790377">
    <property type="component" value="Unassembled WGS sequence"/>
</dbReference>
<comment type="caution">
    <text evidence="1">The sequence shown here is derived from an EMBL/GenBank/DDBJ whole genome shotgun (WGS) entry which is preliminary data.</text>
</comment>
<dbReference type="EMBL" id="MU267901">
    <property type="protein sequence ID" value="KAH7907474.1"/>
    <property type="molecule type" value="Genomic_DNA"/>
</dbReference>
<reference evidence="1" key="1">
    <citation type="journal article" date="2021" name="New Phytol.">
        <title>Evolutionary innovations through gain and loss of genes in the ectomycorrhizal Boletales.</title>
        <authorList>
            <person name="Wu G."/>
            <person name="Miyauchi S."/>
            <person name="Morin E."/>
            <person name="Kuo A."/>
            <person name="Drula E."/>
            <person name="Varga T."/>
            <person name="Kohler A."/>
            <person name="Feng B."/>
            <person name="Cao Y."/>
            <person name="Lipzen A."/>
            <person name="Daum C."/>
            <person name="Hundley H."/>
            <person name="Pangilinan J."/>
            <person name="Johnson J."/>
            <person name="Barry K."/>
            <person name="LaButti K."/>
            <person name="Ng V."/>
            <person name="Ahrendt S."/>
            <person name="Min B."/>
            <person name="Choi I.G."/>
            <person name="Park H."/>
            <person name="Plett J.M."/>
            <person name="Magnuson J."/>
            <person name="Spatafora J.W."/>
            <person name="Nagy L.G."/>
            <person name="Henrissat B."/>
            <person name="Grigoriev I.V."/>
            <person name="Yang Z.L."/>
            <person name="Xu J."/>
            <person name="Martin F.M."/>
        </authorList>
    </citation>
    <scope>NUCLEOTIDE SEQUENCE</scope>
    <source>
        <strain evidence="1">ATCC 28755</strain>
    </source>
</reference>
<evidence type="ECO:0000313" key="1">
    <source>
        <dbReference type="EMBL" id="KAH7907474.1"/>
    </source>
</evidence>
<evidence type="ECO:0000313" key="2">
    <source>
        <dbReference type="Proteomes" id="UP000790377"/>
    </source>
</evidence>